<keyword evidence="2" id="KW-1185">Reference proteome</keyword>
<dbReference type="RefSeq" id="WP_160952832.1">
    <property type="nucleotide sequence ID" value="NZ_WWEQ01000015.1"/>
</dbReference>
<gene>
    <name evidence="1" type="ORF">GSY69_05305</name>
</gene>
<dbReference type="AlphaFoldDB" id="A0A6N9H5P8"/>
<reference evidence="1 2" key="1">
    <citation type="submission" date="2020-01" db="EMBL/GenBank/DDBJ databases">
        <authorList>
            <person name="Deng T."/>
        </authorList>
    </citation>
    <scope>NUCLEOTIDE SEQUENCE [LARGE SCALE GENOMIC DNA]</scope>
    <source>
        <strain evidence="1 2">5221</strain>
    </source>
</reference>
<dbReference type="InterPro" id="IPR014543">
    <property type="entry name" value="UCP028291"/>
</dbReference>
<organism evidence="1 2">
    <name type="scientific">Brevibacterium rongguiense</name>
    <dbReference type="NCBI Taxonomy" id="2695267"/>
    <lineage>
        <taxon>Bacteria</taxon>
        <taxon>Bacillati</taxon>
        <taxon>Actinomycetota</taxon>
        <taxon>Actinomycetes</taxon>
        <taxon>Micrococcales</taxon>
        <taxon>Brevibacteriaceae</taxon>
        <taxon>Brevibacterium</taxon>
    </lineage>
</organism>
<name>A0A6N9H5P8_9MICO</name>
<proteinExistence type="predicted"/>
<sequence length="115" mass="12231">MSAHTSTASVPTDRAGRYAKQLSDHMGRKADAQWDAEAGTGTIVFADGAATARLTSAPTALDFALEAVDAEALARFEHVLGIHLIRFGRRDELVCSWVRTDGTPGTSQSVADLED</sequence>
<evidence type="ECO:0000313" key="1">
    <source>
        <dbReference type="EMBL" id="MYM19400.1"/>
    </source>
</evidence>
<dbReference type="EMBL" id="WWEQ01000015">
    <property type="protein sequence ID" value="MYM19400.1"/>
    <property type="molecule type" value="Genomic_DNA"/>
</dbReference>
<dbReference type="Proteomes" id="UP000469215">
    <property type="component" value="Unassembled WGS sequence"/>
</dbReference>
<dbReference type="Pfam" id="PF09981">
    <property type="entry name" value="DUF2218"/>
    <property type="match status" value="1"/>
</dbReference>
<dbReference type="Gene3D" id="3.30.310.50">
    <property type="entry name" value="Alpha-D-phosphohexomutase, C-terminal domain"/>
    <property type="match status" value="1"/>
</dbReference>
<accession>A0A6N9H5P8</accession>
<protein>
    <submittedName>
        <fullName evidence="1">DUF2218 domain-containing protein</fullName>
    </submittedName>
</protein>
<evidence type="ECO:0000313" key="2">
    <source>
        <dbReference type="Proteomes" id="UP000469215"/>
    </source>
</evidence>
<comment type="caution">
    <text evidence="1">The sequence shown here is derived from an EMBL/GenBank/DDBJ whole genome shotgun (WGS) entry which is preliminary data.</text>
</comment>